<evidence type="ECO:0000313" key="3">
    <source>
        <dbReference type="WBParaSite" id="EEL_0000289201-mRNA-1"/>
    </source>
</evidence>
<dbReference type="AlphaFoldDB" id="A0A0R3RN32"/>
<keyword evidence="2" id="KW-1185">Reference proteome</keyword>
<sequence length="243" mass="27804">MDPLQQRFLAQILQQPEQKTLELKGYPEHMQYQILNSETMASNFWSSLLTMQRNGTTYPNFMQNLNTPTIPSSAAPTSVRQSIFSRGFNSIINTNYLPSVPPSTMPPPPPPPPSSSSSLNLPSSIKETQFDELTSLLIVDELRKRAHSTKQTWQNLIRNQQMQLPRLTTQHGLHQQMPSVSPFMKRRMSESLPEQQQQQQTVIKRAKVIVIEQKDPQSSESTLCCSSSPFFFPLFVKYSIHHF</sequence>
<reference evidence="3" key="1">
    <citation type="submission" date="2017-02" db="UniProtKB">
        <authorList>
            <consortium name="WormBaseParasite"/>
        </authorList>
    </citation>
    <scope>IDENTIFICATION</scope>
</reference>
<proteinExistence type="predicted"/>
<name>A0A0R3RN32_9BILA</name>
<dbReference type="WBParaSite" id="EEL_0000289201-mRNA-1">
    <property type="protein sequence ID" value="EEL_0000289201-mRNA-1"/>
    <property type="gene ID" value="EEL_0000289201"/>
</dbReference>
<evidence type="ECO:0000256" key="1">
    <source>
        <dbReference type="SAM" id="MobiDB-lite"/>
    </source>
</evidence>
<protein>
    <submittedName>
        <fullName evidence="3">Uncharacterized protein</fullName>
    </submittedName>
</protein>
<dbReference type="Proteomes" id="UP000050640">
    <property type="component" value="Unplaced"/>
</dbReference>
<feature type="region of interest" description="Disordered" evidence="1">
    <location>
        <begin position="99"/>
        <end position="122"/>
    </location>
</feature>
<feature type="compositionally biased region" description="Pro residues" evidence="1">
    <location>
        <begin position="99"/>
        <end position="114"/>
    </location>
</feature>
<accession>A0A0R3RN32</accession>
<evidence type="ECO:0000313" key="2">
    <source>
        <dbReference type="Proteomes" id="UP000050640"/>
    </source>
</evidence>
<organism evidence="2 3">
    <name type="scientific">Elaeophora elaphi</name>
    <dbReference type="NCBI Taxonomy" id="1147741"/>
    <lineage>
        <taxon>Eukaryota</taxon>
        <taxon>Metazoa</taxon>
        <taxon>Ecdysozoa</taxon>
        <taxon>Nematoda</taxon>
        <taxon>Chromadorea</taxon>
        <taxon>Rhabditida</taxon>
        <taxon>Spirurina</taxon>
        <taxon>Spiruromorpha</taxon>
        <taxon>Filarioidea</taxon>
        <taxon>Onchocercidae</taxon>
        <taxon>Elaeophora</taxon>
    </lineage>
</organism>